<dbReference type="EMBL" id="WJNH01000003">
    <property type="protein sequence ID" value="MRG85996.1"/>
    <property type="molecule type" value="Genomic_DNA"/>
</dbReference>
<gene>
    <name evidence="3" type="ORF">GH754_06575</name>
</gene>
<proteinExistence type="predicted"/>
<keyword evidence="4" id="KW-1185">Reference proteome</keyword>
<keyword evidence="2" id="KW-0732">Signal</keyword>
<feature type="region of interest" description="Disordered" evidence="1">
    <location>
        <begin position="58"/>
        <end position="80"/>
    </location>
</feature>
<evidence type="ECO:0000256" key="1">
    <source>
        <dbReference type="SAM" id="MobiDB-lite"/>
    </source>
</evidence>
<dbReference type="RefSeq" id="WP_153727919.1">
    <property type="nucleotide sequence ID" value="NZ_WJNH01000003.1"/>
</dbReference>
<dbReference type="AlphaFoldDB" id="A0A6G1X519"/>
<evidence type="ECO:0000256" key="2">
    <source>
        <dbReference type="SAM" id="SignalP"/>
    </source>
</evidence>
<reference evidence="3 4" key="1">
    <citation type="submission" date="2019-11" db="EMBL/GenBank/DDBJ databases">
        <authorList>
            <person name="Li J."/>
        </authorList>
    </citation>
    <scope>NUCLEOTIDE SEQUENCE [LARGE SCALE GENOMIC DNA]</scope>
    <source>
        <strain evidence="3 4">J4</strain>
    </source>
</reference>
<name>A0A6G1X519_9BACI</name>
<feature type="signal peptide" evidence="2">
    <location>
        <begin position="1"/>
        <end position="19"/>
    </location>
</feature>
<evidence type="ECO:0000313" key="4">
    <source>
        <dbReference type="Proteomes" id="UP000480185"/>
    </source>
</evidence>
<dbReference type="Proteomes" id="UP000480185">
    <property type="component" value="Unassembled WGS sequence"/>
</dbReference>
<feature type="chain" id="PRO_5039166687" evidence="2">
    <location>
        <begin position="20"/>
        <end position="99"/>
    </location>
</feature>
<feature type="compositionally biased region" description="Polar residues" evidence="1">
    <location>
        <begin position="63"/>
        <end position="78"/>
    </location>
</feature>
<dbReference type="OrthoDB" id="1809816at2"/>
<comment type="caution">
    <text evidence="3">The sequence shown here is derived from an EMBL/GenBank/DDBJ whole genome shotgun (WGS) entry which is preliminary data.</text>
</comment>
<evidence type="ECO:0000313" key="3">
    <source>
        <dbReference type="EMBL" id="MRG85996.1"/>
    </source>
</evidence>
<protein>
    <submittedName>
        <fullName evidence="3">Uncharacterized protein</fullName>
    </submittedName>
</protein>
<sequence>MKKLPIIFLTLTLSFVLFGCNKVQESQDKAQTEGKSLAVKGQYEQKIIIMDSVDESLPPEAKNVQSMPSKSEPQQIPNVNLDDPIVITKMHYSETEKPQ</sequence>
<accession>A0A6G1X519</accession>
<organism evidence="3 4">
    <name type="scientific">Salinibacillus xinjiangensis</name>
    <dbReference type="NCBI Taxonomy" id="1229268"/>
    <lineage>
        <taxon>Bacteria</taxon>
        <taxon>Bacillati</taxon>
        <taxon>Bacillota</taxon>
        <taxon>Bacilli</taxon>
        <taxon>Bacillales</taxon>
        <taxon>Bacillaceae</taxon>
        <taxon>Salinibacillus</taxon>
    </lineage>
</organism>
<dbReference type="PROSITE" id="PS51257">
    <property type="entry name" value="PROKAR_LIPOPROTEIN"/>
    <property type="match status" value="1"/>
</dbReference>